<dbReference type="RefSeq" id="XP_067179757.1">
    <property type="nucleotide sequence ID" value="XM_067323122.1"/>
</dbReference>
<comment type="caution">
    <text evidence="6">The sequence shown here is derived from an EMBL/GenBank/DDBJ whole genome shotgun (WGS) entry which is preliminary data.</text>
</comment>
<keyword evidence="4" id="KW-0456">Lyase</keyword>
<dbReference type="Proteomes" id="UP000673552">
    <property type="component" value="Unassembled WGS sequence"/>
</dbReference>
<feature type="region of interest" description="Disordered" evidence="5">
    <location>
        <begin position="750"/>
        <end position="770"/>
    </location>
</feature>
<dbReference type="OrthoDB" id="639767at2759"/>
<organism evidence="6 7">
    <name type="scientific">Leishmania martiniquensis</name>
    <dbReference type="NCBI Taxonomy" id="1580590"/>
    <lineage>
        <taxon>Eukaryota</taxon>
        <taxon>Discoba</taxon>
        <taxon>Euglenozoa</taxon>
        <taxon>Kinetoplastea</taxon>
        <taxon>Metakinetoplastina</taxon>
        <taxon>Trypanosomatida</taxon>
        <taxon>Trypanosomatidae</taxon>
        <taxon>Leishmaniinae</taxon>
        <taxon>Leishmania</taxon>
    </lineage>
</organism>
<dbReference type="FunFam" id="3.40.640.10:FF:000288">
    <property type="entry name" value="Uncharacterized protein"/>
    <property type="match status" value="1"/>
</dbReference>
<evidence type="ECO:0000256" key="1">
    <source>
        <dbReference type="ARBA" id="ARBA00001933"/>
    </source>
</evidence>
<feature type="compositionally biased region" description="Gly residues" evidence="5">
    <location>
        <begin position="273"/>
        <end position="283"/>
    </location>
</feature>
<feature type="region of interest" description="Disordered" evidence="5">
    <location>
        <begin position="39"/>
        <end position="98"/>
    </location>
</feature>
<sequence length="863" mass="88344">MGRAPVANARLYRLLASEARRFALLLDAGATALQHAAEPSTRRLATDDAGVRGSAAVPPRDRSASVGTVWRELTTIRTGPQYHPESAGGRASQPTHAVAAGLSPASAVADGICATVSSANPSTCNRLSTAISATAEAAVRRLCEWAEGADSASDGGSDPDCLPASTPPPPPLPVSASVDWLHAWLACMTATTAMAGGGAAAALVPAAQPIQAHHSLTSGAVMTRDAAALSAFLSGTLSEVERTLANTIASCIGLSSRFQWPSPSPSTSLSGGASSGGSAGHGGSSRCPAQAALMLWPTAMRTTSGFIAPRPSPSSNVRSAAATAALTALPAVATAQEVFAKTSTRGPTPSNAGTDGGGALYSTALEAYTVLLHTARTQAVTRGAGQHNAFARSESAKQQSGRLVLYCGDQCDALLVRAAQLLGIAHVRVMQTIAAKRALPLPTAHSAGTDTAGCESCSVYNYAVDARELQSRLVEDVAVGLYPLMVVGTFGSSLSGAVDPLRAIGEFCQRLGVWFHIDASHGGAALLTGDAEDVSPSALPQRDAILREFHAAAALADSVLVPTGLSTAVPFTALPLSPAGGLATAGSVALFVAHIRKVAWSIQALGEARQSTFNQWITPDVTESDALHVSPLSHMGGWLREQRLRGRLMTSALSAANARAIGRPVSAASSALATRVSAHQQFVRAVLQAFRSDGRFDASIDAAAFGIVCLRWLTAADEATVQLARAWSEVLIEAHNVAATLPNKHAAPPLAHALDSSVPNAGGPSAGDLEGSLPSAPPVQVFVGLVQLQRRVWIHVSFGPLLDAAVGGPACSATGAESTSSRVAPEESTARARTRALTYVQHTLNKAASLVRTADAVSTTPDD</sequence>
<name>A0A836GXI2_9TRYP</name>
<feature type="region of interest" description="Disordered" evidence="5">
    <location>
        <begin position="149"/>
        <end position="170"/>
    </location>
</feature>
<dbReference type="Pfam" id="PF00282">
    <property type="entry name" value="Pyridoxal_deC"/>
    <property type="match status" value="1"/>
</dbReference>
<dbReference type="GO" id="GO:0005737">
    <property type="term" value="C:cytoplasm"/>
    <property type="evidence" value="ECO:0007669"/>
    <property type="project" value="TreeGrafter"/>
</dbReference>
<dbReference type="EMBL" id="JAFEUZ010000016">
    <property type="protein sequence ID" value="KAG5481964.1"/>
    <property type="molecule type" value="Genomic_DNA"/>
</dbReference>
<evidence type="ECO:0000256" key="3">
    <source>
        <dbReference type="ARBA" id="ARBA00022898"/>
    </source>
</evidence>
<dbReference type="InterPro" id="IPR002129">
    <property type="entry name" value="PyrdxlP-dep_de-COase"/>
</dbReference>
<feature type="region of interest" description="Disordered" evidence="5">
    <location>
        <begin position="810"/>
        <end position="830"/>
    </location>
</feature>
<evidence type="ECO:0000313" key="6">
    <source>
        <dbReference type="EMBL" id="KAG5481964.1"/>
    </source>
</evidence>
<evidence type="ECO:0000256" key="4">
    <source>
        <dbReference type="ARBA" id="ARBA00023239"/>
    </source>
</evidence>
<keyword evidence="7" id="KW-1185">Reference proteome</keyword>
<dbReference type="InterPro" id="IPR015424">
    <property type="entry name" value="PyrdxlP-dep_Trfase"/>
</dbReference>
<keyword evidence="2" id="KW-0210">Decarboxylase</keyword>
<dbReference type="GO" id="GO:0019752">
    <property type="term" value="P:carboxylic acid metabolic process"/>
    <property type="evidence" value="ECO:0007669"/>
    <property type="project" value="InterPro"/>
</dbReference>
<accession>A0A836GXI2</accession>
<dbReference type="AlphaFoldDB" id="A0A836GXI2"/>
<feature type="compositionally biased region" description="Basic and acidic residues" evidence="5">
    <location>
        <begin position="40"/>
        <end position="50"/>
    </location>
</feature>
<dbReference type="SUPFAM" id="SSF53383">
    <property type="entry name" value="PLP-dependent transferases"/>
    <property type="match status" value="2"/>
</dbReference>
<evidence type="ECO:0000313" key="7">
    <source>
        <dbReference type="Proteomes" id="UP000673552"/>
    </source>
</evidence>
<comment type="cofactor">
    <cofactor evidence="1">
        <name>pyridoxal 5'-phosphate</name>
        <dbReference type="ChEBI" id="CHEBI:597326"/>
    </cofactor>
</comment>
<dbReference type="InterPro" id="IPR015421">
    <property type="entry name" value="PyrdxlP-dep_Trfase_major"/>
</dbReference>
<feature type="region of interest" description="Disordered" evidence="5">
    <location>
        <begin position="260"/>
        <end position="286"/>
    </location>
</feature>
<protein>
    <submittedName>
        <fullName evidence="6">Uncharacterized protein</fullName>
    </submittedName>
</protein>
<dbReference type="KEGG" id="lmat:92515634"/>
<reference evidence="7" key="1">
    <citation type="journal article" date="2021" name="Microbiol. Resour. Announc.">
        <title>LGAAP: Leishmaniinae Genome Assembly and Annotation Pipeline.</title>
        <authorList>
            <person name="Almutairi H."/>
            <person name="Urbaniak M.D."/>
            <person name="Bates M.D."/>
            <person name="Jariyapan N."/>
            <person name="Kwakye-Nuako G."/>
            <person name="Thomaz-Soccol V."/>
            <person name="Al-Salem W.S."/>
            <person name="Dillon R.J."/>
            <person name="Bates P.A."/>
            <person name="Gatherer D."/>
        </authorList>
    </citation>
    <scope>NUCLEOTIDE SEQUENCE [LARGE SCALE GENOMIC DNA]</scope>
</reference>
<dbReference type="InterPro" id="IPR010977">
    <property type="entry name" value="Aromatic_deC"/>
</dbReference>
<dbReference type="GO" id="GO:0016831">
    <property type="term" value="F:carboxy-lyase activity"/>
    <property type="evidence" value="ECO:0007669"/>
    <property type="project" value="UniProtKB-KW"/>
</dbReference>
<dbReference type="Gene3D" id="3.40.640.10">
    <property type="entry name" value="Type I PLP-dependent aspartate aminotransferase-like (Major domain)"/>
    <property type="match status" value="1"/>
</dbReference>
<dbReference type="PANTHER" id="PTHR11999">
    <property type="entry name" value="GROUP II PYRIDOXAL-5-PHOSPHATE DECARBOXYLASE"/>
    <property type="match status" value="1"/>
</dbReference>
<feature type="compositionally biased region" description="Low complexity" evidence="5">
    <location>
        <begin position="149"/>
        <end position="164"/>
    </location>
</feature>
<proteinExistence type="predicted"/>
<keyword evidence="3" id="KW-0663">Pyridoxal phosphate</keyword>
<dbReference type="GO" id="GO:0030170">
    <property type="term" value="F:pyridoxal phosphate binding"/>
    <property type="evidence" value="ECO:0007669"/>
    <property type="project" value="InterPro"/>
</dbReference>
<dbReference type="PANTHER" id="PTHR11999:SF70">
    <property type="entry name" value="MIP05841P"/>
    <property type="match status" value="1"/>
</dbReference>
<evidence type="ECO:0000256" key="2">
    <source>
        <dbReference type="ARBA" id="ARBA00022793"/>
    </source>
</evidence>
<reference evidence="7" key="2">
    <citation type="journal article" date="2021" name="Sci. Data">
        <title>Chromosome-scale genome sequencing, assembly and annotation of six genomes from subfamily Leishmaniinae.</title>
        <authorList>
            <person name="Almutairi H."/>
            <person name="Urbaniak M.D."/>
            <person name="Bates M.D."/>
            <person name="Jariyapan N."/>
            <person name="Kwakye-Nuako G."/>
            <person name="Thomaz Soccol V."/>
            <person name="Al-Salem W.S."/>
            <person name="Dillon R.J."/>
            <person name="Bates P.A."/>
            <person name="Gatherer D."/>
        </authorList>
    </citation>
    <scope>NUCLEOTIDE SEQUENCE [LARGE SCALE GENOMIC DNA]</scope>
</reference>
<evidence type="ECO:0000256" key="5">
    <source>
        <dbReference type="SAM" id="MobiDB-lite"/>
    </source>
</evidence>
<gene>
    <name evidence="6" type="ORF">LSCM1_05676</name>
</gene>
<dbReference type="GeneID" id="92515634"/>